<dbReference type="AlphaFoldDB" id="A0A7S0G867"/>
<keyword evidence="1" id="KW-1133">Transmembrane helix</keyword>
<keyword evidence="1" id="KW-0812">Transmembrane</keyword>
<feature type="transmembrane region" description="Helical" evidence="1">
    <location>
        <begin position="14"/>
        <end position="34"/>
    </location>
</feature>
<proteinExistence type="predicted"/>
<reference evidence="2" key="1">
    <citation type="submission" date="2021-01" db="EMBL/GenBank/DDBJ databases">
        <authorList>
            <person name="Corre E."/>
            <person name="Pelletier E."/>
            <person name="Niang G."/>
            <person name="Scheremetjew M."/>
            <person name="Finn R."/>
            <person name="Kale V."/>
            <person name="Holt S."/>
            <person name="Cochrane G."/>
            <person name="Meng A."/>
            <person name="Brown T."/>
            <person name="Cohen L."/>
        </authorList>
    </citation>
    <scope>NUCLEOTIDE SEQUENCE</scope>
    <source>
        <strain evidence="2">CCAP1064/1</strain>
    </source>
</reference>
<keyword evidence="1" id="KW-0472">Membrane</keyword>
<dbReference type="EMBL" id="HBEL01001563">
    <property type="protein sequence ID" value="CAD8404625.1"/>
    <property type="molecule type" value="Transcribed_RNA"/>
</dbReference>
<sequence>MARNNSVKHAVMNILLYFIITYLLYGQACGAFHIRGRYNNMKQRLIINSVCDMLFVRNVRTEYSRPQTRLFNGSFESSFKDILRKCANERCISANQVIEQLQLIDSEYDSDARSSSRSLISSLSVVSQKDVSGFFELIFSSAVADLPIVGKWLDGYLPNRETIEFDFESRCMKLKVETLPFLPSIDIIGKDLSWESRTASISYTVEGKSEMSTWRILYVDDEYGIVAAKSSVTGWNLIRRVPQFVL</sequence>
<protein>
    <submittedName>
        <fullName evidence="2">Uncharacterized protein</fullName>
    </submittedName>
</protein>
<accession>A0A7S0G867</accession>
<gene>
    <name evidence="2" type="ORF">PINE0816_LOCUS729</name>
</gene>
<name>A0A7S0G867_9STRA</name>
<evidence type="ECO:0000256" key="1">
    <source>
        <dbReference type="SAM" id="Phobius"/>
    </source>
</evidence>
<evidence type="ECO:0000313" key="2">
    <source>
        <dbReference type="EMBL" id="CAD8404625.1"/>
    </source>
</evidence>
<organism evidence="2">
    <name type="scientific">Proboscia inermis</name>
    <dbReference type="NCBI Taxonomy" id="420281"/>
    <lineage>
        <taxon>Eukaryota</taxon>
        <taxon>Sar</taxon>
        <taxon>Stramenopiles</taxon>
        <taxon>Ochrophyta</taxon>
        <taxon>Bacillariophyta</taxon>
        <taxon>Coscinodiscophyceae</taxon>
        <taxon>Rhizosoleniophycidae</taxon>
        <taxon>Rhizosoleniales</taxon>
        <taxon>Rhizosoleniaceae</taxon>
        <taxon>Proboscia</taxon>
    </lineage>
</organism>